<feature type="domain" description="MOSC" evidence="1">
    <location>
        <begin position="112"/>
        <end position="259"/>
    </location>
</feature>
<dbReference type="STRING" id="160660.BJI67_02550"/>
<dbReference type="RefSeq" id="WP_038091650.1">
    <property type="nucleotide sequence ID" value="NZ_JQSG02000006.1"/>
</dbReference>
<reference evidence="2 3" key="1">
    <citation type="journal article" date="2014" name="Genome Announc.">
        <title>Draft Genome Sequence of the Iron-Oxidizing, Acidophilic, and Halotolerant 'Thiobacillus prosperus' Type Strain DSM 5130.</title>
        <authorList>
            <person name="Ossandon F.J."/>
            <person name="Cardenas J.P."/>
            <person name="Corbett M."/>
            <person name="Quatrini R."/>
            <person name="Holmes D.S."/>
            <person name="Watkin E."/>
        </authorList>
    </citation>
    <scope>NUCLEOTIDE SEQUENCE [LARGE SCALE GENOMIC DNA]</scope>
    <source>
        <strain evidence="2 3">DSM 5130</strain>
    </source>
</reference>
<dbReference type="GO" id="GO:0003824">
    <property type="term" value="F:catalytic activity"/>
    <property type="evidence" value="ECO:0007669"/>
    <property type="project" value="InterPro"/>
</dbReference>
<proteinExistence type="predicted"/>
<name>A0A1A6C082_9GAMM</name>
<gene>
    <name evidence="2" type="ORF">Thpro_022217</name>
</gene>
<dbReference type="AlphaFoldDB" id="A0A1A6C082"/>
<dbReference type="Pfam" id="PF03476">
    <property type="entry name" value="MOSC_N"/>
    <property type="match status" value="1"/>
</dbReference>
<accession>A0A1A6C082</accession>
<dbReference type="InterPro" id="IPR005302">
    <property type="entry name" value="MoCF_Sase_C"/>
</dbReference>
<dbReference type="OrthoDB" id="581532at2"/>
<evidence type="ECO:0000313" key="2">
    <source>
        <dbReference type="EMBL" id="OBS07967.1"/>
    </source>
</evidence>
<organism evidence="2 3">
    <name type="scientific">Acidihalobacter prosperus</name>
    <dbReference type="NCBI Taxonomy" id="160660"/>
    <lineage>
        <taxon>Bacteria</taxon>
        <taxon>Pseudomonadati</taxon>
        <taxon>Pseudomonadota</taxon>
        <taxon>Gammaproteobacteria</taxon>
        <taxon>Chromatiales</taxon>
        <taxon>Ectothiorhodospiraceae</taxon>
        <taxon>Acidihalobacter</taxon>
    </lineage>
</organism>
<dbReference type="Gene3D" id="2.40.33.20">
    <property type="entry name" value="PK beta-barrel domain-like"/>
    <property type="match status" value="1"/>
</dbReference>
<dbReference type="GO" id="GO:0030151">
    <property type="term" value="F:molybdenum ion binding"/>
    <property type="evidence" value="ECO:0007669"/>
    <property type="project" value="InterPro"/>
</dbReference>
<keyword evidence="3" id="KW-1185">Reference proteome</keyword>
<dbReference type="InterPro" id="IPR005303">
    <property type="entry name" value="MOCOS_middle"/>
</dbReference>
<dbReference type="Pfam" id="PF03473">
    <property type="entry name" value="MOSC"/>
    <property type="match status" value="1"/>
</dbReference>
<dbReference type="SUPFAM" id="SSF50800">
    <property type="entry name" value="PK beta-barrel domain-like"/>
    <property type="match status" value="1"/>
</dbReference>
<comment type="caution">
    <text evidence="2">The sequence shown here is derived from an EMBL/GenBank/DDBJ whole genome shotgun (WGS) entry which is preliminary data.</text>
</comment>
<dbReference type="Proteomes" id="UP000029273">
    <property type="component" value="Unassembled WGS sequence"/>
</dbReference>
<protein>
    <recommendedName>
        <fullName evidence="1">MOSC domain-containing protein</fullName>
    </recommendedName>
</protein>
<evidence type="ECO:0000313" key="3">
    <source>
        <dbReference type="Proteomes" id="UP000029273"/>
    </source>
</evidence>
<dbReference type="PROSITE" id="PS51340">
    <property type="entry name" value="MOSC"/>
    <property type="match status" value="1"/>
</dbReference>
<evidence type="ECO:0000259" key="1">
    <source>
        <dbReference type="PROSITE" id="PS51340"/>
    </source>
</evidence>
<sequence length="264" mass="29110">MSPVIERLYRYPVKGLSPEALRSVALETGRCLPHDRRFALARSDAPFDPAQPVHLPKTNFFMLMRDERLAELDTRLDTASGRFEITRRGEPLLCADLDEPAGRTAVETFFADFLDGAPGLPPRLVEAPGHAFGDARRRPNAQTGQYVSLINLASIDALAERVGAALDPLRFRANVYFSGLPAWRELDWVGGHIRIGDARLHVVSPITRCAATTVNPATAQRDVDVPRELMRHFEHNYMGVYVEVLHGGTLAVGDGLLAEPVQPA</sequence>
<dbReference type="InterPro" id="IPR011037">
    <property type="entry name" value="Pyrv_Knase-like_insert_dom_sf"/>
</dbReference>
<dbReference type="EMBL" id="JQSG02000006">
    <property type="protein sequence ID" value="OBS07967.1"/>
    <property type="molecule type" value="Genomic_DNA"/>
</dbReference>
<dbReference type="GO" id="GO:0030170">
    <property type="term" value="F:pyridoxal phosphate binding"/>
    <property type="evidence" value="ECO:0007669"/>
    <property type="project" value="InterPro"/>
</dbReference>